<dbReference type="Pfam" id="PF13302">
    <property type="entry name" value="Acetyltransf_3"/>
    <property type="match status" value="1"/>
</dbReference>
<dbReference type="Gene3D" id="3.40.50.2000">
    <property type="entry name" value="Glycogen Phosphorylase B"/>
    <property type="match status" value="1"/>
</dbReference>
<dbReference type="EMBL" id="JACYFC010000002">
    <property type="protein sequence ID" value="MBD5771140.1"/>
    <property type="molecule type" value="Genomic_DNA"/>
</dbReference>
<comment type="caution">
    <text evidence="2">The sequence shown here is derived from an EMBL/GenBank/DDBJ whole genome shotgun (WGS) entry which is preliminary data.</text>
</comment>
<proteinExistence type="predicted"/>
<evidence type="ECO:0000313" key="3">
    <source>
        <dbReference type="Proteomes" id="UP000604161"/>
    </source>
</evidence>
<accession>A0ABR8NYM3</accession>
<dbReference type="PROSITE" id="PS51186">
    <property type="entry name" value="GNAT"/>
    <property type="match status" value="1"/>
</dbReference>
<dbReference type="InterPro" id="IPR007235">
    <property type="entry name" value="Glyco_trans_28_C"/>
</dbReference>
<dbReference type="InterPro" id="IPR016181">
    <property type="entry name" value="Acyl_CoA_acyltransferase"/>
</dbReference>
<name>A0ABR8NYM3_9GAMM</name>
<dbReference type="PANTHER" id="PTHR21015">
    <property type="entry name" value="UDP-N-ACETYLGLUCOSAMINE--N-ACETYLMURAMYL-(PENTAPEPTIDE) PYROPHOSPHORYL-UNDECAPRENOL N-ACETYLGLUCOSAMINE TRANSFERASE 1"/>
    <property type="match status" value="1"/>
</dbReference>
<feature type="domain" description="N-acetyltransferase" evidence="1">
    <location>
        <begin position="361"/>
        <end position="508"/>
    </location>
</feature>
<dbReference type="Gene3D" id="3.40.630.30">
    <property type="match status" value="1"/>
</dbReference>
<dbReference type="Pfam" id="PF04101">
    <property type="entry name" value="Glyco_tran_28_C"/>
    <property type="match status" value="1"/>
</dbReference>
<organism evidence="2 3">
    <name type="scientific">Marinomonas colpomeniae</name>
    <dbReference type="NCBI Taxonomy" id="2774408"/>
    <lineage>
        <taxon>Bacteria</taxon>
        <taxon>Pseudomonadati</taxon>
        <taxon>Pseudomonadota</taxon>
        <taxon>Gammaproteobacteria</taxon>
        <taxon>Oceanospirillales</taxon>
        <taxon>Oceanospirillaceae</taxon>
        <taxon>Marinomonas</taxon>
    </lineage>
</organism>
<evidence type="ECO:0000259" key="1">
    <source>
        <dbReference type="PROSITE" id="PS51186"/>
    </source>
</evidence>
<protein>
    <submittedName>
        <fullName evidence="2">UDP-2,4-diacetamido-2,4, 6-trideoxy-beta-L-altropyranose hydrolase</fullName>
        <ecNumber evidence="2">3.6.1.57</ecNumber>
    </submittedName>
</protein>
<dbReference type="RefSeq" id="WP_191594484.1">
    <property type="nucleotide sequence ID" value="NZ_JACYFC010000002.1"/>
</dbReference>
<dbReference type="GO" id="GO:0016787">
    <property type="term" value="F:hydrolase activity"/>
    <property type="evidence" value="ECO:0007669"/>
    <property type="project" value="UniProtKB-KW"/>
</dbReference>
<reference evidence="2 3" key="1">
    <citation type="submission" date="2020-09" db="EMBL/GenBank/DDBJ databases">
        <title>Marinomonas sp. nov., isolated from the cysticercosis algae of Qingdao, China.</title>
        <authorList>
            <person name="Sun X."/>
        </authorList>
    </citation>
    <scope>NUCLEOTIDE SEQUENCE [LARGE SCALE GENOMIC DNA]</scope>
    <source>
        <strain evidence="2 3">SM2066</strain>
    </source>
</reference>
<dbReference type="Proteomes" id="UP000604161">
    <property type="component" value="Unassembled WGS sequence"/>
</dbReference>
<dbReference type="PANTHER" id="PTHR21015:SF22">
    <property type="entry name" value="GLYCOSYLTRANSFERASE"/>
    <property type="match status" value="1"/>
</dbReference>
<dbReference type="SUPFAM" id="SSF55729">
    <property type="entry name" value="Acyl-CoA N-acyltransferases (Nat)"/>
    <property type="match status" value="1"/>
</dbReference>
<keyword evidence="2" id="KW-0378">Hydrolase</keyword>
<dbReference type="EC" id="3.6.1.57" evidence="2"/>
<dbReference type="NCBIfam" id="TIGR03590">
    <property type="entry name" value="PseG"/>
    <property type="match status" value="1"/>
</dbReference>
<sequence length="508" mass="56985">MLKVVIRTDASLHIGSGHVMRCLVLADALKRAGHGVTFLTRPQKGDLIRLIKKRGFSVCELSQPLHWLEPKTTSDYAAWLQVEEWQDAQDCMSQLSHVDLVVVDHYGIGIKWHQIVKSQFHGKIMVIDDLVREHAADLIVDQTLLRNPNEYKPLNPTSQVLSGTDYAIIHPDFAKLHTGALVKSKDFEGRPRVLVSMGGVDAPNATWQVLKALKRDFREPPLVTVLLSARAPHYQTVKGVAEQEEDWVTHIDFVENMAEFMAQYDMAIGAPGSTSWERACLGIPSIIIALADNQLTICKKLSDVGAAISIDLDSIDKDLKSAYQQLLANYDQMKKTNLALCDGLGVDRIVENIALLFDDVLQLRCASLKDTQQVFEWQCAPETRQYALNKSVPSLAEHQAWMEKKVSNSNDYFYIIERVDLAEDYLEAVGVVRLDMTKSNTYILSIFIAPTHFGKGFAKQALSLLDKQHPSISINAVVLKENTASHALFHRAGYIKIDEENYIRPSIE</sequence>
<keyword evidence="3" id="KW-1185">Reference proteome</keyword>
<gene>
    <name evidence="2" type="primary">pseG</name>
    <name evidence="2" type="ORF">IF202_08740</name>
</gene>
<dbReference type="Gene3D" id="3.40.50.11190">
    <property type="match status" value="1"/>
</dbReference>
<dbReference type="InterPro" id="IPR000182">
    <property type="entry name" value="GNAT_dom"/>
</dbReference>
<dbReference type="InterPro" id="IPR020023">
    <property type="entry name" value="PseG"/>
</dbReference>
<dbReference type="SUPFAM" id="SSF53756">
    <property type="entry name" value="UDP-Glycosyltransferase/glycogen phosphorylase"/>
    <property type="match status" value="1"/>
</dbReference>
<evidence type="ECO:0000313" key="2">
    <source>
        <dbReference type="EMBL" id="MBD5771140.1"/>
    </source>
</evidence>